<dbReference type="Pfam" id="PF01814">
    <property type="entry name" value="Hemerythrin"/>
    <property type="match status" value="1"/>
</dbReference>
<dbReference type="InterPro" id="IPR012312">
    <property type="entry name" value="Hemerythrin-like"/>
</dbReference>
<comment type="caution">
    <text evidence="2">The sequence shown here is derived from an EMBL/GenBank/DDBJ whole genome shotgun (WGS) entry which is preliminary data.</text>
</comment>
<dbReference type="GO" id="GO:0006879">
    <property type="term" value="P:intracellular iron ion homeostasis"/>
    <property type="evidence" value="ECO:0007669"/>
    <property type="project" value="InterPro"/>
</dbReference>
<dbReference type="CDD" id="cd12109">
    <property type="entry name" value="Hr_FBXL5"/>
    <property type="match status" value="1"/>
</dbReference>
<dbReference type="AlphaFoldDB" id="A0A424WHE4"/>
<accession>A0A424WHE4</accession>
<dbReference type="OrthoDB" id="5654170at2"/>
<dbReference type="InterPro" id="IPR045808">
    <property type="entry name" value="Hr_FBXL5"/>
</dbReference>
<sequence>MNCNTEAQYFPTSSAGMPPRMDIYVGIHKALRAMMLDTLQAVGRVDTADPAETRAACERVQALADICASHLGHENDFLHAAMEARRPGSSGRIAAEHVEHLAAIARLRAAASALLAAGCGATQAEAALLLYRQLALFVGENFAHMHVEETQHNQVLWSCYSDDELRALEGAIVASLPPAENLCIMRWMVPAMTPAERAELLAGVRAAAPAPVYAAVLDAVRPHLTRADWVKLTRALTPSDTAVRIVA</sequence>
<reference evidence="2 3" key="1">
    <citation type="submission" date="2018-08" db="EMBL/GenBank/DDBJ databases">
        <title>Achromobacter xylosoxidans Genome sequencing and assembly.</title>
        <authorList>
            <person name="Wang R."/>
            <person name="Rensing C."/>
            <person name="Li Y."/>
        </authorList>
    </citation>
    <scope>NUCLEOTIDE SEQUENCE [LARGE SCALE GENOMIC DNA]</scope>
    <source>
        <strain evidence="2 3">GD003A</strain>
    </source>
</reference>
<evidence type="ECO:0000313" key="3">
    <source>
        <dbReference type="Proteomes" id="UP000285324"/>
    </source>
</evidence>
<feature type="domain" description="Hemerythrin-like" evidence="1">
    <location>
        <begin position="25"/>
        <end position="150"/>
    </location>
</feature>
<organism evidence="2 3">
    <name type="scientific">Alcaligenes xylosoxydans xylosoxydans</name>
    <name type="common">Achromobacter xylosoxidans</name>
    <dbReference type="NCBI Taxonomy" id="85698"/>
    <lineage>
        <taxon>Bacteria</taxon>
        <taxon>Pseudomonadati</taxon>
        <taxon>Pseudomonadota</taxon>
        <taxon>Betaproteobacteria</taxon>
        <taxon>Burkholderiales</taxon>
        <taxon>Alcaligenaceae</taxon>
        <taxon>Achromobacter</taxon>
    </lineage>
</organism>
<dbReference type="Proteomes" id="UP000285324">
    <property type="component" value="Unassembled WGS sequence"/>
</dbReference>
<dbReference type="RefSeq" id="WP_118932016.1">
    <property type="nucleotide sequence ID" value="NZ_CP061008.1"/>
</dbReference>
<name>A0A424WHE4_ALCXX</name>
<gene>
    <name evidence="2" type="ORF">DY367_05845</name>
</gene>
<proteinExistence type="predicted"/>
<evidence type="ECO:0000313" key="2">
    <source>
        <dbReference type="EMBL" id="RPJ92647.1"/>
    </source>
</evidence>
<dbReference type="Gene3D" id="1.20.120.520">
    <property type="entry name" value="nmb1532 protein domain like"/>
    <property type="match status" value="1"/>
</dbReference>
<protein>
    <recommendedName>
        <fullName evidence="1">Hemerythrin-like domain-containing protein</fullName>
    </recommendedName>
</protein>
<dbReference type="EMBL" id="QVXO01000006">
    <property type="protein sequence ID" value="RPJ92647.1"/>
    <property type="molecule type" value="Genomic_DNA"/>
</dbReference>
<evidence type="ECO:0000259" key="1">
    <source>
        <dbReference type="Pfam" id="PF01814"/>
    </source>
</evidence>